<feature type="transmembrane region" description="Helical" evidence="5">
    <location>
        <begin position="226"/>
        <end position="246"/>
    </location>
</feature>
<proteinExistence type="predicted"/>
<evidence type="ECO:0000256" key="3">
    <source>
        <dbReference type="ARBA" id="ARBA00022989"/>
    </source>
</evidence>
<dbReference type="PROSITE" id="PS50850">
    <property type="entry name" value="MFS"/>
    <property type="match status" value="1"/>
</dbReference>
<feature type="domain" description="Major facilitator superfamily (MFS) profile" evidence="6">
    <location>
        <begin position="31"/>
        <end position="518"/>
    </location>
</feature>
<dbReference type="PANTHER" id="PTHR23501:SF102">
    <property type="entry name" value="DRUG TRANSPORTER, PUTATIVE (AFU_ORTHOLOGUE AFUA_3G08530)-RELATED"/>
    <property type="match status" value="1"/>
</dbReference>
<feature type="transmembrane region" description="Helical" evidence="5">
    <location>
        <begin position="151"/>
        <end position="172"/>
    </location>
</feature>
<dbReference type="AlphaFoldDB" id="A0A0C3C956"/>
<evidence type="ECO:0000256" key="1">
    <source>
        <dbReference type="ARBA" id="ARBA00004141"/>
    </source>
</evidence>
<keyword evidence="8" id="KW-1185">Reference proteome</keyword>
<dbReference type="EMBL" id="KN832982">
    <property type="protein sequence ID" value="KIM86227.1"/>
    <property type="molecule type" value="Genomic_DNA"/>
</dbReference>
<dbReference type="InterPro" id="IPR036259">
    <property type="entry name" value="MFS_trans_sf"/>
</dbReference>
<evidence type="ECO:0000256" key="2">
    <source>
        <dbReference type="ARBA" id="ARBA00022692"/>
    </source>
</evidence>
<dbReference type="Proteomes" id="UP000054166">
    <property type="component" value="Unassembled WGS sequence"/>
</dbReference>
<evidence type="ECO:0000259" key="6">
    <source>
        <dbReference type="PROSITE" id="PS50850"/>
    </source>
</evidence>
<sequence>MPPQESNLTIKPPAGDAVAVRLPKGPRFWLMLLALCMALFLSALEFTAVATALPTITADLHGTDFVWVGSAYALASSAILPMTGGLAQIFGRRPAFLGSIILFTIGSAVCGAAKTMGMLIVGRTIQGLGGGGILSFTTIIISDLVSLEERGLYAGGFYGFTWSIAAAIGPVVGGSLANMGQWRWLFYLNIPLCGLSGGLAVILLNLPTPAGTWRDKLSRMDWIGNFMVIAATCSITIALTFGGINFPWSSAHILAPLIIGLVGLITFIIYEAIWATHPLVPFSLLSNRSSFSGQVLVLWKKKYTITRHAYLDFIPVYFQACKDADAISAGVRTLGLASIAVTGLIGGVSVKIFKRYRPQIWISWALQIVGGGLMTTVKSDTSTAATVGFSVLYGVGAGINYAVIVYPVQAPLPIKQAAPALAFFSFLRSFAGVWGVTLGGAILQNELLRRLPEEFLTQHSQDVALAYSVIPLIRDLPQPLKQDVQVAFAESLRVVWKAVVGVSAAGLVSSFLMRGLPLHTATDKAWDPSKAVEKR</sequence>
<dbReference type="Pfam" id="PF07690">
    <property type="entry name" value="MFS_1"/>
    <property type="match status" value="1"/>
</dbReference>
<keyword evidence="4 5" id="KW-0472">Membrane</keyword>
<dbReference type="GO" id="GO:0022857">
    <property type="term" value="F:transmembrane transporter activity"/>
    <property type="evidence" value="ECO:0007669"/>
    <property type="project" value="InterPro"/>
</dbReference>
<feature type="transmembrane region" description="Helical" evidence="5">
    <location>
        <begin position="383"/>
        <end position="408"/>
    </location>
</feature>
<feature type="transmembrane region" description="Helical" evidence="5">
    <location>
        <begin position="184"/>
        <end position="206"/>
    </location>
</feature>
<feature type="transmembrane region" description="Helical" evidence="5">
    <location>
        <begin position="28"/>
        <end position="53"/>
    </location>
</feature>
<dbReference type="PANTHER" id="PTHR23501">
    <property type="entry name" value="MAJOR FACILITATOR SUPERFAMILY"/>
    <property type="match status" value="1"/>
</dbReference>
<name>A0A0C3C956_PILCF</name>
<comment type="subcellular location">
    <subcellularLocation>
        <location evidence="1">Membrane</location>
        <topology evidence="1">Multi-pass membrane protein</topology>
    </subcellularLocation>
</comment>
<dbReference type="GO" id="GO:0005886">
    <property type="term" value="C:plasma membrane"/>
    <property type="evidence" value="ECO:0007669"/>
    <property type="project" value="TreeGrafter"/>
</dbReference>
<evidence type="ECO:0000256" key="5">
    <source>
        <dbReference type="SAM" id="Phobius"/>
    </source>
</evidence>
<dbReference type="InterPro" id="IPR020846">
    <property type="entry name" value="MFS_dom"/>
</dbReference>
<feature type="transmembrane region" description="Helical" evidence="5">
    <location>
        <begin position="420"/>
        <end position="443"/>
    </location>
</feature>
<dbReference type="InterPro" id="IPR011701">
    <property type="entry name" value="MFS"/>
</dbReference>
<feature type="transmembrane region" description="Helical" evidence="5">
    <location>
        <begin position="125"/>
        <end position="145"/>
    </location>
</feature>
<dbReference type="Gene3D" id="1.20.1250.20">
    <property type="entry name" value="MFS general substrate transporter like domains"/>
    <property type="match status" value="1"/>
</dbReference>
<reference evidence="8" key="2">
    <citation type="submission" date="2015-01" db="EMBL/GenBank/DDBJ databases">
        <title>Evolutionary Origins and Diversification of the Mycorrhizal Mutualists.</title>
        <authorList>
            <consortium name="DOE Joint Genome Institute"/>
            <consortium name="Mycorrhizal Genomics Consortium"/>
            <person name="Kohler A."/>
            <person name="Kuo A."/>
            <person name="Nagy L.G."/>
            <person name="Floudas D."/>
            <person name="Copeland A."/>
            <person name="Barry K.W."/>
            <person name="Cichocki N."/>
            <person name="Veneault-Fourrey C."/>
            <person name="LaButti K."/>
            <person name="Lindquist E.A."/>
            <person name="Lipzen A."/>
            <person name="Lundell T."/>
            <person name="Morin E."/>
            <person name="Murat C."/>
            <person name="Riley R."/>
            <person name="Ohm R."/>
            <person name="Sun H."/>
            <person name="Tunlid A."/>
            <person name="Henrissat B."/>
            <person name="Grigoriev I.V."/>
            <person name="Hibbett D.S."/>
            <person name="Martin F."/>
        </authorList>
    </citation>
    <scope>NUCLEOTIDE SEQUENCE [LARGE SCALE GENOMIC DNA]</scope>
    <source>
        <strain evidence="8">F 1598</strain>
    </source>
</reference>
<feature type="transmembrane region" description="Helical" evidence="5">
    <location>
        <begin position="253"/>
        <end position="275"/>
    </location>
</feature>
<feature type="transmembrane region" description="Helical" evidence="5">
    <location>
        <begin position="334"/>
        <end position="353"/>
    </location>
</feature>
<organism evidence="7 8">
    <name type="scientific">Piloderma croceum (strain F 1598)</name>
    <dbReference type="NCBI Taxonomy" id="765440"/>
    <lineage>
        <taxon>Eukaryota</taxon>
        <taxon>Fungi</taxon>
        <taxon>Dikarya</taxon>
        <taxon>Basidiomycota</taxon>
        <taxon>Agaricomycotina</taxon>
        <taxon>Agaricomycetes</taxon>
        <taxon>Agaricomycetidae</taxon>
        <taxon>Atheliales</taxon>
        <taxon>Atheliaceae</taxon>
        <taxon>Piloderma</taxon>
    </lineage>
</organism>
<evidence type="ECO:0000256" key="4">
    <source>
        <dbReference type="ARBA" id="ARBA00023136"/>
    </source>
</evidence>
<dbReference type="SUPFAM" id="SSF103473">
    <property type="entry name" value="MFS general substrate transporter"/>
    <property type="match status" value="1"/>
</dbReference>
<gene>
    <name evidence="7" type="ORF">PILCRDRAFT_65068</name>
</gene>
<reference evidence="7 8" key="1">
    <citation type="submission" date="2014-04" db="EMBL/GenBank/DDBJ databases">
        <authorList>
            <consortium name="DOE Joint Genome Institute"/>
            <person name="Kuo A."/>
            <person name="Tarkka M."/>
            <person name="Buscot F."/>
            <person name="Kohler A."/>
            <person name="Nagy L.G."/>
            <person name="Floudas D."/>
            <person name="Copeland A."/>
            <person name="Barry K.W."/>
            <person name="Cichocki N."/>
            <person name="Veneault-Fourrey C."/>
            <person name="LaButti K."/>
            <person name="Lindquist E.A."/>
            <person name="Lipzen A."/>
            <person name="Lundell T."/>
            <person name="Morin E."/>
            <person name="Murat C."/>
            <person name="Sun H."/>
            <person name="Tunlid A."/>
            <person name="Henrissat B."/>
            <person name="Grigoriev I.V."/>
            <person name="Hibbett D.S."/>
            <person name="Martin F."/>
            <person name="Nordberg H.P."/>
            <person name="Cantor M.N."/>
            <person name="Hua S.X."/>
        </authorList>
    </citation>
    <scope>NUCLEOTIDE SEQUENCE [LARGE SCALE GENOMIC DNA]</scope>
    <source>
        <strain evidence="7 8">F 1598</strain>
    </source>
</reference>
<protein>
    <recommendedName>
        <fullName evidence="6">Major facilitator superfamily (MFS) profile domain-containing protein</fullName>
    </recommendedName>
</protein>
<keyword evidence="2 5" id="KW-0812">Transmembrane</keyword>
<evidence type="ECO:0000313" key="8">
    <source>
        <dbReference type="Proteomes" id="UP000054166"/>
    </source>
</evidence>
<dbReference type="OrthoDB" id="3437016at2759"/>
<evidence type="ECO:0000313" key="7">
    <source>
        <dbReference type="EMBL" id="KIM86227.1"/>
    </source>
</evidence>
<accession>A0A0C3C956</accession>
<feature type="transmembrane region" description="Helical" evidence="5">
    <location>
        <begin position="65"/>
        <end position="89"/>
    </location>
</feature>
<keyword evidence="3 5" id="KW-1133">Transmembrane helix</keyword>